<feature type="transmembrane region" description="Helical" evidence="7">
    <location>
        <begin position="144"/>
        <end position="170"/>
    </location>
</feature>
<dbReference type="Proteomes" id="UP000698963">
    <property type="component" value="Unassembled WGS sequence"/>
</dbReference>
<proteinExistence type="predicted"/>
<feature type="transmembrane region" description="Helical" evidence="7">
    <location>
        <begin position="250"/>
        <end position="266"/>
    </location>
</feature>
<evidence type="ECO:0000256" key="5">
    <source>
        <dbReference type="ARBA" id="ARBA00022989"/>
    </source>
</evidence>
<organism evidence="9 10">
    <name type="scientific">Mailhella massiliensis</name>
    <dbReference type="NCBI Taxonomy" id="1903261"/>
    <lineage>
        <taxon>Bacteria</taxon>
        <taxon>Pseudomonadati</taxon>
        <taxon>Thermodesulfobacteriota</taxon>
        <taxon>Desulfovibrionia</taxon>
        <taxon>Desulfovibrionales</taxon>
        <taxon>Desulfovibrionaceae</taxon>
        <taxon>Mailhella</taxon>
    </lineage>
</organism>
<reference evidence="9" key="1">
    <citation type="journal article" date="2021" name="PeerJ">
        <title>Extensive microbial diversity within the chicken gut microbiome revealed by metagenomics and culture.</title>
        <authorList>
            <person name="Gilroy R."/>
            <person name="Ravi A."/>
            <person name="Getino M."/>
            <person name="Pursley I."/>
            <person name="Horton D.L."/>
            <person name="Alikhan N.F."/>
            <person name="Baker D."/>
            <person name="Gharbi K."/>
            <person name="Hall N."/>
            <person name="Watson M."/>
            <person name="Adriaenssens E.M."/>
            <person name="Foster-Nyarko E."/>
            <person name="Jarju S."/>
            <person name="Secka A."/>
            <person name="Antonio M."/>
            <person name="Oren A."/>
            <person name="Chaudhuri R.R."/>
            <person name="La Ragione R."/>
            <person name="Hildebrand F."/>
            <person name="Pallen M.J."/>
        </authorList>
    </citation>
    <scope>NUCLEOTIDE SEQUENCE</scope>
    <source>
        <strain evidence="9">ChiGjej2B2-19336</strain>
    </source>
</reference>
<comment type="caution">
    <text evidence="9">The sequence shown here is derived from an EMBL/GenBank/DDBJ whole genome shotgun (WGS) entry which is preliminary data.</text>
</comment>
<feature type="transmembrane region" description="Helical" evidence="7">
    <location>
        <begin position="324"/>
        <end position="353"/>
    </location>
</feature>
<dbReference type="GO" id="GO:0005886">
    <property type="term" value="C:plasma membrane"/>
    <property type="evidence" value="ECO:0007669"/>
    <property type="project" value="UniProtKB-SubCell"/>
</dbReference>
<name>A0A921AVS0_9BACT</name>
<feature type="transmembrane region" description="Helical" evidence="7">
    <location>
        <begin position="409"/>
        <end position="430"/>
    </location>
</feature>
<keyword evidence="6 7" id="KW-0472">Membrane</keyword>
<dbReference type="EMBL" id="DYZA01000124">
    <property type="protein sequence ID" value="HJD97242.1"/>
    <property type="molecule type" value="Genomic_DNA"/>
</dbReference>
<keyword evidence="5 7" id="KW-1133">Transmembrane helix</keyword>
<feature type="transmembrane region" description="Helical" evidence="7">
    <location>
        <begin position="176"/>
        <end position="198"/>
    </location>
</feature>
<keyword evidence="4 7" id="KW-0812">Transmembrane</keyword>
<evidence type="ECO:0000256" key="3">
    <source>
        <dbReference type="ARBA" id="ARBA00022519"/>
    </source>
</evidence>
<dbReference type="InterPro" id="IPR004681">
    <property type="entry name" value="TRAP_DctM"/>
</dbReference>
<evidence type="ECO:0000313" key="10">
    <source>
        <dbReference type="Proteomes" id="UP000698963"/>
    </source>
</evidence>
<dbReference type="PANTHER" id="PTHR33362:SF2">
    <property type="entry name" value="TRAP TRANSPORTER LARGE PERMEASE PROTEIN"/>
    <property type="match status" value="1"/>
</dbReference>
<keyword evidence="3" id="KW-0997">Cell inner membrane</keyword>
<feature type="domain" description="TRAP C4-dicarboxylate transport system permease DctM subunit" evidence="8">
    <location>
        <begin position="15"/>
        <end position="425"/>
    </location>
</feature>
<evidence type="ECO:0000256" key="4">
    <source>
        <dbReference type="ARBA" id="ARBA00022692"/>
    </source>
</evidence>
<feature type="transmembrane region" description="Helical" evidence="7">
    <location>
        <begin position="278"/>
        <end position="304"/>
    </location>
</feature>
<feature type="transmembrane region" description="Helical" evidence="7">
    <location>
        <begin position="55"/>
        <end position="74"/>
    </location>
</feature>
<accession>A0A921AVS0</accession>
<comment type="subcellular location">
    <subcellularLocation>
        <location evidence="1">Cell inner membrane</location>
        <topology evidence="1">Multi-pass membrane protein</topology>
    </subcellularLocation>
</comment>
<gene>
    <name evidence="9" type="ORF">K8W16_06320</name>
</gene>
<dbReference type="PIRSF" id="PIRSF006066">
    <property type="entry name" value="HI0050"/>
    <property type="match status" value="1"/>
</dbReference>
<evidence type="ECO:0000313" key="9">
    <source>
        <dbReference type="EMBL" id="HJD97242.1"/>
    </source>
</evidence>
<keyword evidence="2" id="KW-1003">Cell membrane</keyword>
<evidence type="ECO:0000256" key="1">
    <source>
        <dbReference type="ARBA" id="ARBA00004429"/>
    </source>
</evidence>
<feature type="transmembrane region" description="Helical" evidence="7">
    <location>
        <begin position="365"/>
        <end position="389"/>
    </location>
</feature>
<evidence type="ECO:0000256" key="7">
    <source>
        <dbReference type="SAM" id="Phobius"/>
    </source>
</evidence>
<dbReference type="Pfam" id="PF06808">
    <property type="entry name" value="DctM"/>
    <property type="match status" value="1"/>
</dbReference>
<sequence>MNIIAKIAALKMFYLVYFLGLVLIGLPIVYVLLLAPGIDLAQNGQWAFFPLLLQRLWNGVDSFALMALPFFVLAGELMSAGGVTVRIVTFAETLIGHFRGGLGHVCVLASVMLSGGSGSAVADASALGGMLIPAMKKMKYPDGISAAIIASAGILAPIIPPSGLMIMYAFVENCSVAAMFAGGIIPGLMIAGGIMLVISLRARSGVFPDPKPRASWKERGQAAKKAILPLGTPVILMGGILGGIMTATEAAAIAAFYALMLGVFYTREIKPSQLPRIFAGSAIASAKILILVGAAVAFASVVSLRHTPQMLGSALVALTSDPHLLFLLVNVTLLLVGCIMDAGPTILILGPILAPAMEAVGIDPIHFGVVMVINLTIGLITPPMGLVLFVTQGISGVSLDKLVKEMLPFFFVLAVLLCVFSYFPETVLFLPKAWGLM</sequence>
<dbReference type="PANTHER" id="PTHR33362">
    <property type="entry name" value="SIALIC ACID TRAP TRANSPORTER PERMEASE PROTEIN SIAT-RELATED"/>
    <property type="match status" value="1"/>
</dbReference>
<dbReference type="GO" id="GO:0022857">
    <property type="term" value="F:transmembrane transporter activity"/>
    <property type="evidence" value="ECO:0007669"/>
    <property type="project" value="TreeGrafter"/>
</dbReference>
<evidence type="ECO:0000256" key="6">
    <source>
        <dbReference type="ARBA" id="ARBA00023136"/>
    </source>
</evidence>
<feature type="transmembrane region" description="Helical" evidence="7">
    <location>
        <begin position="12"/>
        <end position="35"/>
    </location>
</feature>
<dbReference type="InterPro" id="IPR010656">
    <property type="entry name" value="DctM"/>
</dbReference>
<evidence type="ECO:0000259" key="8">
    <source>
        <dbReference type="Pfam" id="PF06808"/>
    </source>
</evidence>
<evidence type="ECO:0000256" key="2">
    <source>
        <dbReference type="ARBA" id="ARBA00022475"/>
    </source>
</evidence>
<protein>
    <submittedName>
        <fullName evidence="9">TRAP transporter large permease</fullName>
    </submittedName>
</protein>
<dbReference type="RefSeq" id="WP_304122187.1">
    <property type="nucleotide sequence ID" value="NZ_DYZA01000124.1"/>
</dbReference>
<reference evidence="9" key="2">
    <citation type="submission" date="2021-09" db="EMBL/GenBank/DDBJ databases">
        <authorList>
            <person name="Gilroy R."/>
        </authorList>
    </citation>
    <scope>NUCLEOTIDE SEQUENCE</scope>
    <source>
        <strain evidence="9">ChiGjej2B2-19336</strain>
    </source>
</reference>
<dbReference type="AlphaFoldDB" id="A0A921AVS0"/>
<dbReference type="NCBIfam" id="TIGR00786">
    <property type="entry name" value="dctM"/>
    <property type="match status" value="1"/>
</dbReference>